<feature type="region of interest" description="Disordered" evidence="1">
    <location>
        <begin position="72"/>
        <end position="93"/>
    </location>
</feature>
<evidence type="ECO:0000256" key="1">
    <source>
        <dbReference type="SAM" id="MobiDB-lite"/>
    </source>
</evidence>
<dbReference type="SUPFAM" id="SSF46955">
    <property type="entry name" value="Putative DNA-binding domain"/>
    <property type="match status" value="1"/>
</dbReference>
<proteinExistence type="predicted"/>
<keyword evidence="3" id="KW-0238">DNA-binding</keyword>
<dbReference type="Pfam" id="PF12728">
    <property type="entry name" value="HTH_17"/>
    <property type="match status" value="1"/>
</dbReference>
<accession>A0A419F4H5</accession>
<gene>
    <name evidence="3" type="ORF">C4532_04485</name>
</gene>
<reference evidence="3 4" key="1">
    <citation type="journal article" date="2017" name="ISME J.">
        <title>Energy and carbon metabolisms in a deep terrestrial subsurface fluid microbial community.</title>
        <authorList>
            <person name="Momper L."/>
            <person name="Jungbluth S.P."/>
            <person name="Lee M.D."/>
            <person name="Amend J.P."/>
        </authorList>
    </citation>
    <scope>NUCLEOTIDE SEQUENCE [LARGE SCALE GENOMIC DNA]</scope>
    <source>
        <strain evidence="3">SURF_17</strain>
    </source>
</reference>
<evidence type="ECO:0000313" key="4">
    <source>
        <dbReference type="Proteomes" id="UP000285961"/>
    </source>
</evidence>
<dbReference type="EMBL" id="QZKI01000028">
    <property type="protein sequence ID" value="RJP73368.1"/>
    <property type="molecule type" value="Genomic_DNA"/>
</dbReference>
<comment type="caution">
    <text evidence="3">The sequence shown here is derived from an EMBL/GenBank/DDBJ whole genome shotgun (WGS) entry which is preliminary data.</text>
</comment>
<sequence>MPGDFLLIVLFVFILSALILMFVSRTPQPEEPALSTNEDDLIEKHERHRGFDNLDELVEAISHDKELLAPASPPEVPRIPLRNAKLGGGATDEMRSKTCGVIALRTNENPNEQRRYNRRLSDRRRSEAAVDEERRIVQRRVWLRRKEDFVGKTLLTVSDAADTLGVPVERIYKWLDESDIPFYQLTEGKRKAIRFEINELLQWFSTFSSGTLPTTDPHGHDKKGL</sequence>
<feature type="domain" description="Helix-turn-helix" evidence="2">
    <location>
        <begin position="154"/>
        <end position="204"/>
    </location>
</feature>
<dbReference type="AlphaFoldDB" id="A0A419F4H5"/>
<dbReference type="InterPro" id="IPR041657">
    <property type="entry name" value="HTH_17"/>
</dbReference>
<dbReference type="GO" id="GO:0003677">
    <property type="term" value="F:DNA binding"/>
    <property type="evidence" value="ECO:0007669"/>
    <property type="project" value="UniProtKB-KW"/>
</dbReference>
<dbReference type="InterPro" id="IPR009061">
    <property type="entry name" value="DNA-bd_dom_put_sf"/>
</dbReference>
<evidence type="ECO:0000259" key="2">
    <source>
        <dbReference type="Pfam" id="PF12728"/>
    </source>
</evidence>
<protein>
    <submittedName>
        <fullName evidence="3">DNA-binding protein</fullName>
    </submittedName>
</protein>
<evidence type="ECO:0000313" key="3">
    <source>
        <dbReference type="EMBL" id="RJP73368.1"/>
    </source>
</evidence>
<organism evidence="3 4">
    <name type="scientific">Candidatus Abyssobacteria bacterium SURF_17</name>
    <dbReference type="NCBI Taxonomy" id="2093361"/>
    <lineage>
        <taxon>Bacteria</taxon>
        <taxon>Pseudomonadati</taxon>
        <taxon>Candidatus Hydrogenedentota</taxon>
        <taxon>Candidatus Abyssobacteria</taxon>
    </lineage>
</organism>
<dbReference type="Proteomes" id="UP000285961">
    <property type="component" value="Unassembled WGS sequence"/>
</dbReference>
<name>A0A419F4H5_9BACT</name>